<feature type="non-terminal residue" evidence="1">
    <location>
        <position position="70"/>
    </location>
</feature>
<reference evidence="1" key="1">
    <citation type="submission" date="2021-06" db="EMBL/GenBank/DDBJ databases">
        <authorList>
            <person name="Kallberg Y."/>
            <person name="Tangrot J."/>
            <person name="Rosling A."/>
        </authorList>
    </citation>
    <scope>NUCLEOTIDE SEQUENCE</scope>
    <source>
        <strain evidence="1">MA461A</strain>
    </source>
</reference>
<name>A0ACA9SIP2_9GLOM</name>
<feature type="non-terminal residue" evidence="1">
    <location>
        <position position="1"/>
    </location>
</feature>
<evidence type="ECO:0000313" key="2">
    <source>
        <dbReference type="Proteomes" id="UP000789920"/>
    </source>
</evidence>
<protein>
    <submittedName>
        <fullName evidence="1">32244_t:CDS:1</fullName>
    </submittedName>
</protein>
<evidence type="ECO:0000313" key="1">
    <source>
        <dbReference type="EMBL" id="CAG8839524.1"/>
    </source>
</evidence>
<accession>A0ACA9SIP2</accession>
<sequence length="70" mass="8152">LYSPDSIILSPTAREPSKYLTIVLTRPLEELFASCLNIEEKEAWGLINKWYNKVVKSPQIQRTRDTDNEE</sequence>
<keyword evidence="2" id="KW-1185">Reference proteome</keyword>
<proteinExistence type="predicted"/>
<dbReference type="Proteomes" id="UP000789920">
    <property type="component" value="Unassembled WGS sequence"/>
</dbReference>
<organism evidence="1 2">
    <name type="scientific">Racocetra persica</name>
    <dbReference type="NCBI Taxonomy" id="160502"/>
    <lineage>
        <taxon>Eukaryota</taxon>
        <taxon>Fungi</taxon>
        <taxon>Fungi incertae sedis</taxon>
        <taxon>Mucoromycota</taxon>
        <taxon>Glomeromycotina</taxon>
        <taxon>Glomeromycetes</taxon>
        <taxon>Diversisporales</taxon>
        <taxon>Gigasporaceae</taxon>
        <taxon>Racocetra</taxon>
    </lineage>
</organism>
<dbReference type="EMBL" id="CAJVQC010123854">
    <property type="protein sequence ID" value="CAG8839524.1"/>
    <property type="molecule type" value="Genomic_DNA"/>
</dbReference>
<gene>
    <name evidence="1" type="ORF">RPERSI_LOCUS31084</name>
</gene>
<comment type="caution">
    <text evidence="1">The sequence shown here is derived from an EMBL/GenBank/DDBJ whole genome shotgun (WGS) entry which is preliminary data.</text>
</comment>